<proteinExistence type="predicted"/>
<sequence>MLNFGVLLKQNGQNLDHVAMRVNILKDFINVLENRRHEWNYLVQNNTNIVHSFNGTICGSTWTRTDPVKTPHSISDPSLA</sequence>
<accession>A0A8X6JYJ7</accession>
<comment type="caution">
    <text evidence="1">The sequence shown here is derived from an EMBL/GenBank/DDBJ whole genome shotgun (WGS) entry which is preliminary data.</text>
</comment>
<organism evidence="1 2">
    <name type="scientific">Nephila pilipes</name>
    <name type="common">Giant wood spider</name>
    <name type="synonym">Nephila maculata</name>
    <dbReference type="NCBI Taxonomy" id="299642"/>
    <lineage>
        <taxon>Eukaryota</taxon>
        <taxon>Metazoa</taxon>
        <taxon>Ecdysozoa</taxon>
        <taxon>Arthropoda</taxon>
        <taxon>Chelicerata</taxon>
        <taxon>Arachnida</taxon>
        <taxon>Araneae</taxon>
        <taxon>Araneomorphae</taxon>
        <taxon>Entelegynae</taxon>
        <taxon>Araneoidea</taxon>
        <taxon>Nephilidae</taxon>
        <taxon>Nephila</taxon>
    </lineage>
</organism>
<protein>
    <submittedName>
        <fullName evidence="1">Uncharacterized protein</fullName>
    </submittedName>
</protein>
<evidence type="ECO:0000313" key="2">
    <source>
        <dbReference type="Proteomes" id="UP000887013"/>
    </source>
</evidence>
<dbReference type="AlphaFoldDB" id="A0A8X6JYJ7"/>
<dbReference type="Proteomes" id="UP000887013">
    <property type="component" value="Unassembled WGS sequence"/>
</dbReference>
<name>A0A8X6JYJ7_NEPPI</name>
<keyword evidence="2" id="KW-1185">Reference proteome</keyword>
<evidence type="ECO:0000313" key="1">
    <source>
        <dbReference type="EMBL" id="GFS45597.1"/>
    </source>
</evidence>
<dbReference type="EMBL" id="BMAW01090581">
    <property type="protein sequence ID" value="GFS45597.1"/>
    <property type="molecule type" value="Genomic_DNA"/>
</dbReference>
<gene>
    <name evidence="1" type="ORF">NPIL_555681</name>
</gene>
<reference evidence="1" key="1">
    <citation type="submission" date="2020-08" db="EMBL/GenBank/DDBJ databases">
        <title>Multicomponent nature underlies the extraordinary mechanical properties of spider dragline silk.</title>
        <authorList>
            <person name="Kono N."/>
            <person name="Nakamura H."/>
            <person name="Mori M."/>
            <person name="Yoshida Y."/>
            <person name="Ohtoshi R."/>
            <person name="Malay A.D."/>
            <person name="Moran D.A.P."/>
            <person name="Tomita M."/>
            <person name="Numata K."/>
            <person name="Arakawa K."/>
        </authorList>
    </citation>
    <scope>NUCLEOTIDE SEQUENCE</scope>
</reference>